<feature type="transmembrane region" description="Helical" evidence="1">
    <location>
        <begin position="62"/>
        <end position="80"/>
    </location>
</feature>
<evidence type="ECO:0000313" key="3">
    <source>
        <dbReference type="Proteomes" id="UP001212498"/>
    </source>
</evidence>
<proteinExistence type="predicted"/>
<dbReference type="RefSeq" id="WP_219551170.1">
    <property type="nucleotide sequence ID" value="NZ_BAABFD010000007.1"/>
</dbReference>
<keyword evidence="3" id="KW-1185">Reference proteome</keyword>
<dbReference type="Proteomes" id="UP001212498">
    <property type="component" value="Unassembled WGS sequence"/>
</dbReference>
<protein>
    <submittedName>
        <fullName evidence="2">SdpI family protein</fullName>
    </submittedName>
</protein>
<keyword evidence="1" id="KW-0472">Membrane</keyword>
<dbReference type="EMBL" id="JAPNUD010000196">
    <property type="protein sequence ID" value="MDA0646439.1"/>
    <property type="molecule type" value="Genomic_DNA"/>
</dbReference>
<accession>A0ABT4TAK0</accession>
<comment type="caution">
    <text evidence="2">The sequence shown here is derived from an EMBL/GenBank/DDBJ whole genome shotgun (WGS) entry which is preliminary data.</text>
</comment>
<sequence>MTAGEQIIVAVLFGGAAFLALALGLLGASRRLPRNPLFGVRTRTSMASDEAWRRIHVRFAPFSYAVAVLWAVTAATPFVTGWNEPLVLAGIVLGLVVLLVGAVRAHRDPG</sequence>
<reference evidence="2 3" key="1">
    <citation type="submission" date="2022-11" db="EMBL/GenBank/DDBJ databases">
        <title>Nonomuraea corallina sp. nov., a new species of the genus Nonomuraea isolated from sea side sediment in Thai sea.</title>
        <authorList>
            <person name="Ngamcharungchit C."/>
            <person name="Matsumoto A."/>
            <person name="Suriyachadkun C."/>
            <person name="Panbangred W."/>
            <person name="Inahashi Y."/>
            <person name="Intra B."/>
        </authorList>
    </citation>
    <scope>NUCLEOTIDE SEQUENCE [LARGE SCALE GENOMIC DNA]</scope>
    <source>
        <strain evidence="2 3">DSM 43553</strain>
    </source>
</reference>
<organism evidence="2 3">
    <name type="scientific">Nonomuraea ferruginea</name>
    <dbReference type="NCBI Taxonomy" id="46174"/>
    <lineage>
        <taxon>Bacteria</taxon>
        <taxon>Bacillati</taxon>
        <taxon>Actinomycetota</taxon>
        <taxon>Actinomycetes</taxon>
        <taxon>Streptosporangiales</taxon>
        <taxon>Streptosporangiaceae</taxon>
        <taxon>Nonomuraea</taxon>
    </lineage>
</organism>
<dbReference type="InterPro" id="IPR025962">
    <property type="entry name" value="SdpI/YhfL"/>
</dbReference>
<keyword evidence="1" id="KW-1133">Transmembrane helix</keyword>
<feature type="transmembrane region" description="Helical" evidence="1">
    <location>
        <begin position="86"/>
        <end position="105"/>
    </location>
</feature>
<gene>
    <name evidence="2" type="ORF">OUY24_37920</name>
</gene>
<evidence type="ECO:0000256" key="1">
    <source>
        <dbReference type="SAM" id="Phobius"/>
    </source>
</evidence>
<evidence type="ECO:0000313" key="2">
    <source>
        <dbReference type="EMBL" id="MDA0646439.1"/>
    </source>
</evidence>
<feature type="transmembrane region" description="Helical" evidence="1">
    <location>
        <begin position="6"/>
        <end position="28"/>
    </location>
</feature>
<dbReference type="Pfam" id="PF13630">
    <property type="entry name" value="SdpI"/>
    <property type="match status" value="1"/>
</dbReference>
<keyword evidence="1" id="KW-0812">Transmembrane</keyword>
<name>A0ABT4TAK0_9ACTN</name>